<feature type="binding site" evidence="6">
    <location>
        <position position="67"/>
    </location>
    <ligand>
        <name>Ni(2+)</name>
        <dbReference type="ChEBI" id="CHEBI:49786"/>
    </ligand>
</feature>
<sequence>MSSERIITVRALTRVEGEGALHVRLDGDEVEDVRLSIYEAPRFFEAFLRERSIEDVPDLTARICGICPVAYQMSSVHALEAALGITITPTIRRLRRLMYCGEWIESHSLHVFLLHAADFFGCASGIELARQFPQQVNDGLQIKQAGNALLEVLGGRAIHPVNVRIGGFHRLPAAGELTALLPKLREARSAAIAAADWIAEFEFPACEFECEWVALTHPDEYPMNAGLIGSTRFPAIEVDEFEDHFEETQVHHSTALHATRRERQTPYLLGPLSRLNLNRDRLRKPAREIAQRLLPQRVIHNRFLSIAARLVEIVHCLDEAIESIQDYRAEGEASCRYAARSGRGCAATEAPRGTLYHAYEISDDGRVRRAKIVPPTSQNQRQIETDLAHFLPAVLDQPDDQIALSCEKLIRSYDPCISCSTHFLKLTMERR</sequence>
<evidence type="ECO:0000256" key="1">
    <source>
        <dbReference type="ARBA" id="ARBA00001967"/>
    </source>
</evidence>
<dbReference type="Gene3D" id="1.10.645.10">
    <property type="entry name" value="Cytochrome-c3 Hydrogenase, chain B"/>
    <property type="match status" value="1"/>
</dbReference>
<dbReference type="Proteomes" id="UP000324479">
    <property type="component" value="Unassembled WGS sequence"/>
</dbReference>
<proteinExistence type="inferred from homology"/>
<dbReference type="RefSeq" id="WP_150074184.1">
    <property type="nucleotide sequence ID" value="NZ_VWOX01000001.1"/>
</dbReference>
<feature type="binding site" evidence="6">
    <location>
        <position position="416"/>
    </location>
    <ligand>
        <name>Ni(2+)</name>
        <dbReference type="ChEBI" id="CHEBI:49786"/>
    </ligand>
</feature>
<dbReference type="PANTHER" id="PTHR43600:SF2">
    <property type="entry name" value="F420-NON-REDUCING HYDROGENASE VHU SUBUNIT A"/>
    <property type="match status" value="1"/>
</dbReference>
<protein>
    <submittedName>
        <fullName evidence="7">Ni/Fe hydrogenase subunit alpha</fullName>
    </submittedName>
</protein>
<evidence type="ECO:0000313" key="8">
    <source>
        <dbReference type="Proteomes" id="UP000324479"/>
    </source>
</evidence>
<keyword evidence="6" id="KW-0408">Iron</keyword>
<dbReference type="PANTHER" id="PTHR43600">
    <property type="entry name" value="COENZYME F420 HYDROGENASE, SUBUNIT ALPHA"/>
    <property type="match status" value="1"/>
</dbReference>
<dbReference type="Pfam" id="PF00374">
    <property type="entry name" value="NiFeSe_Hases"/>
    <property type="match status" value="2"/>
</dbReference>
<dbReference type="SUPFAM" id="SSF56762">
    <property type="entry name" value="HydB/Nqo4-like"/>
    <property type="match status" value="1"/>
</dbReference>
<organism evidence="7 8">
    <name type="scientific">Roseiconus nitratireducens</name>
    <dbReference type="NCBI Taxonomy" id="2605748"/>
    <lineage>
        <taxon>Bacteria</taxon>
        <taxon>Pseudomonadati</taxon>
        <taxon>Planctomycetota</taxon>
        <taxon>Planctomycetia</taxon>
        <taxon>Pirellulales</taxon>
        <taxon>Pirellulaceae</taxon>
        <taxon>Roseiconus</taxon>
    </lineage>
</organism>
<keyword evidence="3 6" id="KW-0533">Nickel</keyword>
<keyword evidence="6" id="KW-0460">Magnesium</keyword>
<keyword evidence="8" id="KW-1185">Reference proteome</keyword>
<dbReference type="InterPro" id="IPR018194">
    <property type="entry name" value="Ni-dep_hyd_lsu_Ni_BS"/>
</dbReference>
<keyword evidence="4 6" id="KW-0479">Metal-binding</keyword>
<dbReference type="InterPro" id="IPR029014">
    <property type="entry name" value="NiFe-Hase_large"/>
</dbReference>
<evidence type="ECO:0000256" key="5">
    <source>
        <dbReference type="ARBA" id="ARBA00023002"/>
    </source>
</evidence>
<dbReference type="AlphaFoldDB" id="A0A5M6DHQ1"/>
<comment type="cofactor">
    <cofactor evidence="6">
        <name>Fe cation</name>
        <dbReference type="ChEBI" id="CHEBI:24875"/>
    </cofactor>
</comment>
<dbReference type="GO" id="GO:0008901">
    <property type="term" value="F:ferredoxin hydrogenase activity"/>
    <property type="evidence" value="ECO:0007669"/>
    <property type="project" value="InterPro"/>
</dbReference>
<feature type="binding site" evidence="6">
    <location>
        <position position="45"/>
    </location>
    <ligand>
        <name>Mg(2+)</name>
        <dbReference type="ChEBI" id="CHEBI:18420"/>
    </ligand>
</feature>
<comment type="similarity">
    <text evidence="2">Belongs to the [NiFe]/[NiFeSe] hydrogenase large subunit family.</text>
</comment>
<name>A0A5M6DHQ1_9BACT</name>
<evidence type="ECO:0000313" key="7">
    <source>
        <dbReference type="EMBL" id="KAA5547077.1"/>
    </source>
</evidence>
<feature type="binding site" evidence="6">
    <location>
        <position position="67"/>
    </location>
    <ligand>
        <name>Fe cation</name>
        <dbReference type="ChEBI" id="CHEBI:24875"/>
    </ligand>
</feature>
<feature type="binding site" evidence="6">
    <location>
        <position position="422"/>
    </location>
    <ligand>
        <name>Mg(2+)</name>
        <dbReference type="ChEBI" id="CHEBI:18420"/>
    </ligand>
</feature>
<comment type="caution">
    <text evidence="7">The sequence shown here is derived from an EMBL/GenBank/DDBJ whole genome shotgun (WGS) entry which is preliminary data.</text>
</comment>
<evidence type="ECO:0000256" key="6">
    <source>
        <dbReference type="PIRSR" id="PIRSR601501-1"/>
    </source>
</evidence>
<dbReference type="GO" id="GO:0016151">
    <property type="term" value="F:nickel cation binding"/>
    <property type="evidence" value="ECO:0007669"/>
    <property type="project" value="InterPro"/>
</dbReference>
<evidence type="ECO:0000256" key="3">
    <source>
        <dbReference type="ARBA" id="ARBA00022596"/>
    </source>
</evidence>
<keyword evidence="5" id="KW-0560">Oxidoreductase</keyword>
<comment type="cofactor">
    <cofactor evidence="1 6">
        <name>Ni(2+)</name>
        <dbReference type="ChEBI" id="CHEBI:49786"/>
    </cofactor>
</comment>
<feature type="binding site" evidence="6">
    <location>
        <position position="64"/>
    </location>
    <ligand>
        <name>Ni(2+)</name>
        <dbReference type="ChEBI" id="CHEBI:49786"/>
    </ligand>
</feature>
<feature type="binding site" evidence="6">
    <location>
        <position position="372"/>
    </location>
    <ligand>
        <name>Mg(2+)</name>
        <dbReference type="ChEBI" id="CHEBI:18420"/>
    </ligand>
</feature>
<evidence type="ECO:0000256" key="2">
    <source>
        <dbReference type="ARBA" id="ARBA00009292"/>
    </source>
</evidence>
<evidence type="ECO:0000256" key="4">
    <source>
        <dbReference type="ARBA" id="ARBA00022723"/>
    </source>
</evidence>
<accession>A0A5M6DHQ1</accession>
<feature type="binding site" evidence="6">
    <location>
        <position position="419"/>
    </location>
    <ligand>
        <name>Fe cation</name>
        <dbReference type="ChEBI" id="CHEBI:24875"/>
    </ligand>
</feature>
<gene>
    <name evidence="7" type="ORF">FYK55_01265</name>
</gene>
<reference evidence="7 8" key="1">
    <citation type="submission" date="2019-08" db="EMBL/GenBank/DDBJ databases">
        <authorList>
            <person name="Dhanesh K."/>
            <person name="Kumar G."/>
            <person name="Sasikala C."/>
            <person name="Venkata Ramana C."/>
        </authorList>
    </citation>
    <scope>NUCLEOTIDE SEQUENCE [LARGE SCALE GENOMIC DNA]</scope>
    <source>
        <strain evidence="7 8">JC645</strain>
    </source>
</reference>
<dbReference type="EMBL" id="VWOX01000001">
    <property type="protein sequence ID" value="KAA5547077.1"/>
    <property type="molecule type" value="Genomic_DNA"/>
</dbReference>
<dbReference type="PROSITE" id="PS00508">
    <property type="entry name" value="NI_HGENASE_L_2"/>
    <property type="match status" value="1"/>
</dbReference>
<dbReference type="InterPro" id="IPR001501">
    <property type="entry name" value="Ni-dep_hyd_lsu"/>
</dbReference>